<dbReference type="EMBL" id="QPJM01000013">
    <property type="protein sequence ID" value="RCW80680.1"/>
    <property type="molecule type" value="Genomic_DNA"/>
</dbReference>
<proteinExistence type="predicted"/>
<comment type="caution">
    <text evidence="2">The sequence shown here is derived from an EMBL/GenBank/DDBJ whole genome shotgun (WGS) entry which is preliminary data.</text>
</comment>
<dbReference type="AlphaFoldDB" id="A0A368YKD0"/>
<organism evidence="2 3">
    <name type="scientific">Phyllobacterium bourgognense</name>
    <dbReference type="NCBI Taxonomy" id="314236"/>
    <lineage>
        <taxon>Bacteria</taxon>
        <taxon>Pseudomonadati</taxon>
        <taxon>Pseudomonadota</taxon>
        <taxon>Alphaproteobacteria</taxon>
        <taxon>Hyphomicrobiales</taxon>
        <taxon>Phyllobacteriaceae</taxon>
        <taxon>Phyllobacterium</taxon>
    </lineage>
</organism>
<accession>A0A368YKD0</accession>
<gene>
    <name evidence="2" type="ORF">C7476_113154</name>
</gene>
<evidence type="ECO:0000256" key="1">
    <source>
        <dbReference type="SAM" id="MobiDB-lite"/>
    </source>
</evidence>
<protein>
    <submittedName>
        <fullName evidence="2">Uncharacterized protein</fullName>
    </submittedName>
</protein>
<name>A0A368YKD0_9HYPH</name>
<feature type="region of interest" description="Disordered" evidence="1">
    <location>
        <begin position="39"/>
        <end position="60"/>
    </location>
</feature>
<keyword evidence="3" id="KW-1185">Reference proteome</keyword>
<evidence type="ECO:0000313" key="2">
    <source>
        <dbReference type="EMBL" id="RCW80680.1"/>
    </source>
</evidence>
<sequence length="60" mass="6555">MPMPVMTPPVIMQPTRLPHGELVEPRTAALPSGKFCTPDLTLLNNNPESNRHPQASPRVA</sequence>
<reference evidence="2 3" key="1">
    <citation type="submission" date="2018-07" db="EMBL/GenBank/DDBJ databases">
        <title>Genomic Encyclopedia of Type Strains, Phase III (KMG-III): the genomes of soil and plant-associated and newly described type strains.</title>
        <authorList>
            <person name="Whitman W."/>
        </authorList>
    </citation>
    <scope>NUCLEOTIDE SEQUENCE [LARGE SCALE GENOMIC DNA]</scope>
    <source>
        <strain evidence="2 3">31-25a</strain>
    </source>
</reference>
<dbReference type="Proteomes" id="UP000253324">
    <property type="component" value="Unassembled WGS sequence"/>
</dbReference>
<evidence type="ECO:0000313" key="3">
    <source>
        <dbReference type="Proteomes" id="UP000253324"/>
    </source>
</evidence>